<reference evidence="3" key="1">
    <citation type="journal article" date="2019" name="Int. J. Syst. Evol. Microbiol.">
        <title>The Global Catalogue of Microorganisms (GCM) 10K type strain sequencing project: providing services to taxonomists for standard genome sequencing and annotation.</title>
        <authorList>
            <consortium name="The Broad Institute Genomics Platform"/>
            <consortium name="The Broad Institute Genome Sequencing Center for Infectious Disease"/>
            <person name="Wu L."/>
            <person name="Ma J."/>
        </authorList>
    </citation>
    <scope>NUCLEOTIDE SEQUENCE [LARGE SCALE GENOMIC DNA]</scope>
    <source>
        <strain evidence="3">NBRC 108565</strain>
    </source>
</reference>
<accession>A0ABM8G6J4</accession>
<dbReference type="Proteomes" id="UP001321475">
    <property type="component" value="Chromosome"/>
</dbReference>
<sequence>MTAAGVAALVAASVAVESAFDTFADGSVDGMSEAIAWMAPGLVGFALIFHLSRALYSLDHGRAAVVATSAGWIVVGVVAVVLPMLVVPDDRGAAVPGVVDDAVRDPLLSSLGAANALGMTVAAVFLLLAVRRHGGPGAVAGVGRTTPVLLVGSALGAVAGYALTAALIPDGPSLLVAILVGLAGAVVAVLVVVGTSLALDRTALLAVLRPSAVADA</sequence>
<organism evidence="2 3">
    <name type="scientific">Paraoerskovia sediminicola</name>
    <dbReference type="NCBI Taxonomy" id="1138587"/>
    <lineage>
        <taxon>Bacteria</taxon>
        <taxon>Bacillati</taxon>
        <taxon>Actinomycetota</taxon>
        <taxon>Actinomycetes</taxon>
        <taxon>Micrococcales</taxon>
        <taxon>Cellulomonadaceae</taxon>
        <taxon>Paraoerskovia</taxon>
    </lineage>
</organism>
<gene>
    <name evidence="2" type="ORF">GCM10025865_30670</name>
</gene>
<keyword evidence="3" id="KW-1185">Reference proteome</keyword>
<feature type="transmembrane region" description="Helical" evidence="1">
    <location>
        <begin position="34"/>
        <end position="51"/>
    </location>
</feature>
<keyword evidence="1" id="KW-0812">Transmembrane</keyword>
<feature type="transmembrane region" description="Helical" evidence="1">
    <location>
        <begin position="107"/>
        <end position="128"/>
    </location>
</feature>
<protein>
    <submittedName>
        <fullName evidence="2">Uncharacterized protein</fullName>
    </submittedName>
</protein>
<feature type="transmembrane region" description="Helical" evidence="1">
    <location>
        <begin position="148"/>
        <end position="168"/>
    </location>
</feature>
<evidence type="ECO:0000313" key="2">
    <source>
        <dbReference type="EMBL" id="BDZ43768.1"/>
    </source>
</evidence>
<name>A0ABM8G6J4_9CELL</name>
<evidence type="ECO:0000256" key="1">
    <source>
        <dbReference type="SAM" id="Phobius"/>
    </source>
</evidence>
<evidence type="ECO:0000313" key="3">
    <source>
        <dbReference type="Proteomes" id="UP001321475"/>
    </source>
</evidence>
<dbReference type="EMBL" id="AP027729">
    <property type="protein sequence ID" value="BDZ43768.1"/>
    <property type="molecule type" value="Genomic_DNA"/>
</dbReference>
<feature type="transmembrane region" description="Helical" evidence="1">
    <location>
        <begin position="174"/>
        <end position="199"/>
    </location>
</feature>
<keyword evidence="1" id="KW-0472">Membrane</keyword>
<proteinExistence type="predicted"/>
<feature type="transmembrane region" description="Helical" evidence="1">
    <location>
        <begin position="63"/>
        <end position="87"/>
    </location>
</feature>
<keyword evidence="1" id="KW-1133">Transmembrane helix</keyword>